<evidence type="ECO:0000313" key="7">
    <source>
        <dbReference type="EMBL" id="KUJ48657.1"/>
    </source>
</evidence>
<evidence type="ECO:0000256" key="2">
    <source>
        <dbReference type="ARBA" id="ARBA00022692"/>
    </source>
</evidence>
<dbReference type="Pfam" id="PF02656">
    <property type="entry name" value="DUF202"/>
    <property type="match status" value="1"/>
</dbReference>
<evidence type="ECO:0000313" key="8">
    <source>
        <dbReference type="Proteomes" id="UP000053246"/>
    </source>
</evidence>
<comment type="caution">
    <text evidence="7">The sequence shown here is derived from an EMBL/GenBank/DDBJ whole genome shotgun (WGS) entry which is preliminary data.</text>
</comment>
<gene>
    <name evidence="7" type="ORF">ADL17_06435</name>
</gene>
<dbReference type="AlphaFoldDB" id="A0A9X0I808"/>
<feature type="domain" description="DUF202" evidence="6">
    <location>
        <begin position="6"/>
        <end position="65"/>
    </location>
</feature>
<comment type="subcellular location">
    <subcellularLocation>
        <location evidence="1">Endomembrane system</location>
        <topology evidence="1">Multi-pass membrane protein</topology>
    </subcellularLocation>
</comment>
<feature type="transmembrane region" description="Helical" evidence="5">
    <location>
        <begin position="21"/>
        <end position="37"/>
    </location>
</feature>
<evidence type="ECO:0000256" key="4">
    <source>
        <dbReference type="ARBA" id="ARBA00023136"/>
    </source>
</evidence>
<accession>A0A9X0I808</accession>
<protein>
    <recommendedName>
        <fullName evidence="6">DUF202 domain-containing protein</fullName>
    </recommendedName>
</protein>
<dbReference type="InterPro" id="IPR003807">
    <property type="entry name" value="DUF202"/>
</dbReference>
<dbReference type="Proteomes" id="UP000053246">
    <property type="component" value="Unassembled WGS sequence"/>
</dbReference>
<evidence type="ECO:0000256" key="1">
    <source>
        <dbReference type="ARBA" id="ARBA00004127"/>
    </source>
</evidence>
<feature type="transmembrane region" description="Helical" evidence="5">
    <location>
        <begin position="43"/>
        <end position="62"/>
    </location>
</feature>
<keyword evidence="8" id="KW-1185">Reference proteome</keyword>
<keyword evidence="2 5" id="KW-0812">Transmembrane</keyword>
<keyword evidence="3 5" id="KW-1133">Transmembrane helix</keyword>
<proteinExistence type="predicted"/>
<feature type="transmembrane region" description="Helical" evidence="5">
    <location>
        <begin position="74"/>
        <end position="97"/>
    </location>
</feature>
<evidence type="ECO:0000259" key="6">
    <source>
        <dbReference type="Pfam" id="PF02656"/>
    </source>
</evidence>
<name>A0A9X0I808_9ACTN</name>
<dbReference type="GO" id="GO:0012505">
    <property type="term" value="C:endomembrane system"/>
    <property type="evidence" value="ECO:0007669"/>
    <property type="project" value="UniProtKB-SubCell"/>
</dbReference>
<dbReference type="RefSeq" id="WP_013731990.1">
    <property type="nucleotide sequence ID" value="NZ_LMWI01000001.1"/>
</dbReference>
<reference evidence="7 8" key="1">
    <citation type="submission" date="2015-10" db="EMBL/GenBank/DDBJ databases">
        <authorList>
            <person name="Ju K.-S."/>
            <person name="Doroghazi J.R."/>
            <person name="Metcalf W.W."/>
        </authorList>
    </citation>
    <scope>NUCLEOTIDE SEQUENCE [LARGE SCALE GENOMIC DNA]</scope>
    <source>
        <strain evidence="7 8">NRRL B-24793</strain>
    </source>
</reference>
<sequence length="100" mass="10306">MTAVRDPGLQPERTRLAWRRTMLAVTVVTILAVRLGLTGGRVGALLTALAILGWGATITLCWRRAVGSGVPDTSVRTLSAVGLCVAGLALIGVVLVVCGV</sequence>
<keyword evidence="4 5" id="KW-0472">Membrane</keyword>
<dbReference type="EMBL" id="LMWI01000001">
    <property type="protein sequence ID" value="KUJ48657.1"/>
    <property type="molecule type" value="Genomic_DNA"/>
</dbReference>
<dbReference type="OMA" id="WRRTMLA"/>
<organism evidence="7 8">
    <name type="scientific">Micromonospora maris</name>
    <dbReference type="NCBI Taxonomy" id="1003110"/>
    <lineage>
        <taxon>Bacteria</taxon>
        <taxon>Bacillati</taxon>
        <taxon>Actinomycetota</taxon>
        <taxon>Actinomycetes</taxon>
        <taxon>Micromonosporales</taxon>
        <taxon>Micromonosporaceae</taxon>
        <taxon>Micromonospora</taxon>
    </lineage>
</organism>
<evidence type="ECO:0000256" key="5">
    <source>
        <dbReference type="SAM" id="Phobius"/>
    </source>
</evidence>
<evidence type="ECO:0000256" key="3">
    <source>
        <dbReference type="ARBA" id="ARBA00022989"/>
    </source>
</evidence>